<sequence>MPYYIIQDNEKLYVREFGQGQPVLVLSGLGMQSWQWLPFLYNLKNKYHFIIPDWRGFGRSKNCAIPKIDAISSHWQDLSTLIETKQLKQFKVIGYSMGATTAMQGMKYGNLSQHLQSYLHIDQTPKISIDETWQYGLYGQKQPEFKRLLKQISSFLNDHSNLQTFESLSLEKRQMLLKLWSEFIAFQSSSNISPFLFKLALNKPKLQKYVLPIHRLDYLAWYINNYLYHNEDYRHEIASLSCSTTFFSGEQSTLYPVEGQTLIAQSLENSQQIIFKKSGHTPLISEPIKFTQEVHQFLKADISLKL</sequence>
<organism evidence="4 5">
    <name type="scientific">Acinetobacter faecalis</name>
    <dbReference type="NCBI Taxonomy" id="2665161"/>
    <lineage>
        <taxon>Bacteria</taxon>
        <taxon>Pseudomonadati</taxon>
        <taxon>Pseudomonadota</taxon>
        <taxon>Gammaproteobacteria</taxon>
        <taxon>Moraxellales</taxon>
        <taxon>Moraxellaceae</taxon>
        <taxon>Acinetobacter</taxon>
    </lineage>
</organism>
<keyword evidence="1 4" id="KW-0378">Hydrolase</keyword>
<evidence type="ECO:0000313" key="6">
    <source>
        <dbReference type="Proteomes" id="UP001284094"/>
    </source>
</evidence>
<evidence type="ECO:0000256" key="1">
    <source>
        <dbReference type="ARBA" id="ARBA00022801"/>
    </source>
</evidence>
<evidence type="ECO:0000313" key="3">
    <source>
        <dbReference type="EMBL" id="MDY6549460.1"/>
    </source>
</evidence>
<dbReference type="AlphaFoldDB" id="A0A6L6GC50"/>
<reference evidence="3" key="2">
    <citation type="submission" date="2023-11" db="EMBL/GenBank/DDBJ databases">
        <authorList>
            <person name="Kyselkova M."/>
            <person name="Xanthopoulou K."/>
            <person name="Shestivska V."/>
            <person name="Spanelova P."/>
            <person name="Maixnerova M."/>
            <person name="Higgins P.G."/>
            <person name="Nemec A."/>
        </authorList>
    </citation>
    <scope>NUCLEOTIDE SEQUENCE</scope>
    <source>
        <strain evidence="3">ANC 7225</strain>
    </source>
</reference>
<dbReference type="EMBL" id="JAXHPO010000004">
    <property type="protein sequence ID" value="MDY6549460.1"/>
    <property type="molecule type" value="Genomic_DNA"/>
</dbReference>
<dbReference type="InterPro" id="IPR050266">
    <property type="entry name" value="AB_hydrolase_sf"/>
</dbReference>
<proteinExistence type="predicted"/>
<dbReference type="SUPFAM" id="SSF53474">
    <property type="entry name" value="alpha/beta-Hydrolases"/>
    <property type="match status" value="1"/>
</dbReference>
<dbReference type="RefSeq" id="WP_154771632.1">
    <property type="nucleotide sequence ID" value="NZ_JAXHPI010000003.1"/>
</dbReference>
<gene>
    <name evidence="4" type="ORF">GIX10_00605</name>
    <name evidence="3" type="ORF">SKM48_01550</name>
</gene>
<dbReference type="InterPro" id="IPR000073">
    <property type="entry name" value="AB_hydrolase_1"/>
</dbReference>
<keyword evidence="6" id="KW-1185">Reference proteome</keyword>
<name>A0A6L6GC50_9GAMM</name>
<protein>
    <submittedName>
        <fullName evidence="4">Alpha/beta fold hydrolase</fullName>
    </submittedName>
    <submittedName>
        <fullName evidence="3">Alpha/beta hydrolase</fullName>
    </submittedName>
</protein>
<dbReference type="Proteomes" id="UP000473854">
    <property type="component" value="Unassembled WGS sequence"/>
</dbReference>
<evidence type="ECO:0000259" key="2">
    <source>
        <dbReference type="Pfam" id="PF00561"/>
    </source>
</evidence>
<reference evidence="4 5" key="1">
    <citation type="submission" date="2019-11" db="EMBL/GenBank/DDBJ databases">
        <authorList>
            <person name="An D."/>
        </authorList>
    </citation>
    <scope>NUCLEOTIDE SEQUENCE [LARGE SCALE GENOMIC DNA]</scope>
    <source>
        <strain evidence="4 5">YIM 103518</strain>
    </source>
</reference>
<reference evidence="3 6" key="3">
    <citation type="journal article" date="2024" name="Syst. Appl. Microbiol.">
        <title>Evidence for the occurrence of Acinetobacter faecalis in cattle feces and its emended description.</title>
        <authorList>
            <person name="Kyselkova M."/>
            <person name="Xanthopoulou K."/>
            <person name="Shestivska V."/>
            <person name="Spanelova P."/>
            <person name="Maixnerova M."/>
            <person name="Higgins P.G."/>
            <person name="Nemec A."/>
        </authorList>
    </citation>
    <scope>NUCLEOTIDE SEQUENCE [LARGE SCALE GENOMIC DNA]</scope>
    <source>
        <strain evidence="3 6">ANC 7225</strain>
    </source>
</reference>
<dbReference type="GO" id="GO:0016787">
    <property type="term" value="F:hydrolase activity"/>
    <property type="evidence" value="ECO:0007669"/>
    <property type="project" value="UniProtKB-KW"/>
</dbReference>
<dbReference type="PANTHER" id="PTHR43798:SF31">
    <property type="entry name" value="AB HYDROLASE SUPERFAMILY PROTEIN YCLE"/>
    <property type="match status" value="1"/>
</dbReference>
<evidence type="ECO:0000313" key="5">
    <source>
        <dbReference type="Proteomes" id="UP000473854"/>
    </source>
</evidence>
<dbReference type="Proteomes" id="UP001284094">
    <property type="component" value="Unassembled WGS sequence"/>
</dbReference>
<dbReference type="EMBL" id="WLYL01000001">
    <property type="protein sequence ID" value="MTD09957.1"/>
    <property type="molecule type" value="Genomic_DNA"/>
</dbReference>
<dbReference type="Gene3D" id="3.40.50.1820">
    <property type="entry name" value="alpha/beta hydrolase"/>
    <property type="match status" value="1"/>
</dbReference>
<feature type="domain" description="AB hydrolase-1" evidence="2">
    <location>
        <begin position="22"/>
        <end position="287"/>
    </location>
</feature>
<dbReference type="PANTHER" id="PTHR43798">
    <property type="entry name" value="MONOACYLGLYCEROL LIPASE"/>
    <property type="match status" value="1"/>
</dbReference>
<dbReference type="InterPro" id="IPR029058">
    <property type="entry name" value="AB_hydrolase_fold"/>
</dbReference>
<evidence type="ECO:0000313" key="4">
    <source>
        <dbReference type="EMBL" id="MTD09957.1"/>
    </source>
</evidence>
<dbReference type="GO" id="GO:0016020">
    <property type="term" value="C:membrane"/>
    <property type="evidence" value="ECO:0007669"/>
    <property type="project" value="TreeGrafter"/>
</dbReference>
<dbReference type="Pfam" id="PF00561">
    <property type="entry name" value="Abhydrolase_1"/>
    <property type="match status" value="1"/>
</dbReference>
<accession>A0A6L6GC50</accession>
<comment type="caution">
    <text evidence="4">The sequence shown here is derived from an EMBL/GenBank/DDBJ whole genome shotgun (WGS) entry which is preliminary data.</text>
</comment>